<evidence type="ECO:0000313" key="7">
    <source>
        <dbReference type="EMBL" id="MDZ5759125.1"/>
    </source>
</evidence>
<dbReference type="RefSeq" id="WP_010052742.1">
    <property type="nucleotide sequence ID" value="NZ_BJOJ01000059.1"/>
</dbReference>
<accession>A0AAW9JQZ6</accession>
<evidence type="ECO:0000256" key="2">
    <source>
        <dbReference type="ARBA" id="ARBA00022475"/>
    </source>
</evidence>
<keyword evidence="5 6" id="KW-0472">Membrane</keyword>
<dbReference type="InterPro" id="IPR051461">
    <property type="entry name" value="UPF0750_membrane"/>
</dbReference>
<evidence type="ECO:0000256" key="5">
    <source>
        <dbReference type="ARBA" id="ARBA00023136"/>
    </source>
</evidence>
<protein>
    <submittedName>
        <fullName evidence="7">YitT family protein</fullName>
    </submittedName>
</protein>
<dbReference type="PANTHER" id="PTHR33545">
    <property type="entry name" value="UPF0750 MEMBRANE PROTEIN YITT-RELATED"/>
    <property type="match status" value="1"/>
</dbReference>
<evidence type="ECO:0000256" key="6">
    <source>
        <dbReference type="SAM" id="Phobius"/>
    </source>
</evidence>
<dbReference type="Proteomes" id="UP001290462">
    <property type="component" value="Unassembled WGS sequence"/>
</dbReference>
<feature type="transmembrane region" description="Helical" evidence="6">
    <location>
        <begin position="78"/>
        <end position="96"/>
    </location>
</feature>
<feature type="transmembrane region" description="Helical" evidence="6">
    <location>
        <begin position="12"/>
        <end position="33"/>
    </location>
</feature>
<dbReference type="GO" id="GO:0005886">
    <property type="term" value="C:plasma membrane"/>
    <property type="evidence" value="ECO:0007669"/>
    <property type="project" value="UniProtKB-SubCell"/>
</dbReference>
<dbReference type="GeneID" id="83604896"/>
<dbReference type="EMBL" id="JAVBVO010000003">
    <property type="protein sequence ID" value="MDZ5759125.1"/>
    <property type="molecule type" value="Genomic_DNA"/>
</dbReference>
<reference evidence="7" key="1">
    <citation type="submission" date="2023-08" db="EMBL/GenBank/DDBJ databases">
        <title>Genomic characterization of piscicolin 126 produced by Carnobacterium maltaromaticum CM22 strain isolated from salmon (Salmo salar).</title>
        <authorList>
            <person name="Gonzalez-Gragera E."/>
            <person name="Garcia-Lopez J.D."/>
            <person name="Teso-Perez C."/>
            <person name="Gimenez-Hernandez I."/>
            <person name="Peralta-Sanchez J.M."/>
            <person name="Valdivia E."/>
            <person name="Montalban-Lopez M."/>
            <person name="Martin-Platero A.M."/>
            <person name="Banos A."/>
            <person name="Martinez-Bueno M."/>
        </authorList>
    </citation>
    <scope>NUCLEOTIDE SEQUENCE</scope>
    <source>
        <strain evidence="7">CM22</strain>
    </source>
</reference>
<dbReference type="InterPro" id="IPR003740">
    <property type="entry name" value="YitT"/>
</dbReference>
<dbReference type="AlphaFoldDB" id="A0AAW9JQZ6"/>
<feature type="transmembrane region" description="Helical" evidence="6">
    <location>
        <begin position="144"/>
        <end position="163"/>
    </location>
</feature>
<dbReference type="PANTHER" id="PTHR33545:SF5">
    <property type="entry name" value="UPF0750 MEMBRANE PROTEIN YITT"/>
    <property type="match status" value="1"/>
</dbReference>
<evidence type="ECO:0000256" key="3">
    <source>
        <dbReference type="ARBA" id="ARBA00022692"/>
    </source>
</evidence>
<feature type="transmembrane region" description="Helical" evidence="6">
    <location>
        <begin position="53"/>
        <end position="71"/>
    </location>
</feature>
<keyword evidence="3 6" id="KW-0812">Transmembrane</keyword>
<keyword evidence="4 6" id="KW-1133">Transmembrane helix</keyword>
<evidence type="ECO:0000256" key="4">
    <source>
        <dbReference type="ARBA" id="ARBA00022989"/>
    </source>
</evidence>
<keyword evidence="2" id="KW-1003">Cell membrane</keyword>
<proteinExistence type="predicted"/>
<dbReference type="Pfam" id="PF02588">
    <property type="entry name" value="YitT_membrane"/>
    <property type="match status" value="1"/>
</dbReference>
<evidence type="ECO:0000313" key="8">
    <source>
        <dbReference type="Proteomes" id="UP001290462"/>
    </source>
</evidence>
<comment type="caution">
    <text evidence="7">The sequence shown here is derived from an EMBL/GenBank/DDBJ whole genome shotgun (WGS) entry which is preliminary data.</text>
</comment>
<organism evidence="7 8">
    <name type="scientific">Carnobacterium maltaromaticum</name>
    <name type="common">Carnobacterium piscicola</name>
    <dbReference type="NCBI Taxonomy" id="2751"/>
    <lineage>
        <taxon>Bacteria</taxon>
        <taxon>Bacillati</taxon>
        <taxon>Bacillota</taxon>
        <taxon>Bacilli</taxon>
        <taxon>Lactobacillales</taxon>
        <taxon>Carnobacteriaceae</taxon>
        <taxon>Carnobacterium</taxon>
    </lineage>
</organism>
<gene>
    <name evidence="7" type="ORF">RAK27_10690</name>
</gene>
<name>A0AAW9JQZ6_CARML</name>
<sequence length="197" mass="21563">MIKEIKKTPMILLGLIFISIGLNWFLLPHDIAAAGVGSIGHLVEINFSINRSLTVWSINLTMLVMAALFLGKLVFIKSVIGSLLFPIILGFVPMFALLSSHFISLIIGSLLFSLGVYSLYSVGASNGGITIPPIIFNKYFRLSISKGLLLTNLIIIFFNYITFGLLETAFVILSIGISTLFITILTNFKPVVHDLAK</sequence>
<comment type="subcellular location">
    <subcellularLocation>
        <location evidence="1">Cell membrane</location>
        <topology evidence="1">Multi-pass membrane protein</topology>
    </subcellularLocation>
</comment>
<feature type="transmembrane region" description="Helical" evidence="6">
    <location>
        <begin position="169"/>
        <end position="188"/>
    </location>
</feature>
<evidence type="ECO:0000256" key="1">
    <source>
        <dbReference type="ARBA" id="ARBA00004651"/>
    </source>
</evidence>